<sequence length="1110" mass="120579">MKCPRCHQLNRDGARFCDGCGAPLAGRCAGCDGDLPPGARFCPHCGQPAAAATPAAASSFGSPQSYTPRYLAEKILISKAALEGERKLVTVLFADLKGSMEMLAERDPEEARKLIDPVLERMMEAVHHYEGTVSLVMGDGIMALFGAPLAVEDHAVRACYAALRMQEQVRRYADEARRRHGVNVQIRVGLNSGEVVVRAVGSDLHMDYSAVGRTTHLAARMEQLASPGSILLTASTLEMVEGFVAVEKLGRVPVKGLADAVEVYEATGAGPVRTRLQAAARRGLTQFVGREHELEQLRRAQRLAAGGQGQVVAIVAEAGVGKSRLVHEFIHGHDLQDWLVVECAAVSYGKSTSYLPVINLLRSYFDIHDRDDLQVIGDKVAAKVLALDAAMASALPALQALLDVPVRDAAWQAVAPGQRRQETLDALRRLALGEARKRPVLLIFHDLHWIDGETQALLDGLVESLGSERVLLLVTYRPEHRDGWGGKPCYGQLRLDALSAASAERFLQALLGDDPGLAPLKQLLARNGNPFFLEETVRTLVETGALAGQRGHYLLAQPIQAIQVPPSVQAVLAARIDRLSQEDKRLLQTASVIGKEVPLALLQAVSELSNESLRGALDRLKAAEFLDETELFPDLLYAFKHALTLEVAYGGLLHERRRDLHGRIVGAIETQHRDRLEEQTERLAHHALRGELQHKAVGYLRQAGARSAARSALLDAQDWFEHALGVLQALPPDRATLEQGFEVRLELRHLLVQFGEARRSFERLREAEALAEQLDDDARRGRVFAFATNVLSLLGRLDEALAVGIRALQIAERQQNLRLRIQTTTYLEQVHYHRAEHERVVELASANLASLPGDWVYENLGSATPAAVFDRCWAVMSLAELGRFDAAAPLEAEMLRLAAPTHHATTISQAHFAAGRLRLARGDWDAARAHFERAMAVCRSGHIDLGLPRAVAACAWVLARDGAAGAAMDLLGEGRVLVARLAAQGSGGHLGWAYVSLGHAALLLGRAGAARELGGQALDCAAAHPGVQAHAHHLLGEAMRDSGDGDAQPAESHYRQALALAAPCGMRPLIAHCHHGLGTLLRDRGTPQAQTHLDTATALYREMDMRSFLD</sequence>
<evidence type="ECO:0000256" key="1">
    <source>
        <dbReference type="ARBA" id="ARBA00022741"/>
    </source>
</evidence>
<dbReference type="InterPro" id="IPR025874">
    <property type="entry name" value="DZR"/>
</dbReference>
<reference evidence="4 5" key="1">
    <citation type="submission" date="2019-06" db="EMBL/GenBank/DDBJ databases">
        <title>New taxonomy in bacterial strain CC-CFT640, isolated from vineyard.</title>
        <authorList>
            <person name="Lin S.-Y."/>
            <person name="Tsai C.-F."/>
            <person name="Young C.-C."/>
        </authorList>
    </citation>
    <scope>NUCLEOTIDE SEQUENCE [LARGE SCALE GENOMIC DNA]</scope>
    <source>
        <strain evidence="4 5">CC-CFT640</strain>
    </source>
</reference>
<name>A0A5C8PCC0_9HYPH</name>
<dbReference type="GO" id="GO:0005737">
    <property type="term" value="C:cytoplasm"/>
    <property type="evidence" value="ECO:0007669"/>
    <property type="project" value="TreeGrafter"/>
</dbReference>
<keyword evidence="1" id="KW-0547">Nucleotide-binding</keyword>
<dbReference type="PANTHER" id="PTHR16305">
    <property type="entry name" value="TESTICULAR SOLUBLE ADENYLYL CYCLASE"/>
    <property type="match status" value="1"/>
</dbReference>
<keyword evidence="2" id="KW-0067">ATP-binding</keyword>
<feature type="domain" description="Guanylate cyclase" evidence="3">
    <location>
        <begin position="90"/>
        <end position="222"/>
    </location>
</feature>
<gene>
    <name evidence="4" type="ORF">FHP25_31350</name>
</gene>
<dbReference type="OrthoDB" id="9785312at2"/>
<dbReference type="RefSeq" id="WP_147850951.1">
    <property type="nucleotide sequence ID" value="NZ_VDUZ01000048.1"/>
</dbReference>
<dbReference type="Gene3D" id="3.30.70.1230">
    <property type="entry name" value="Nucleotide cyclase"/>
    <property type="match status" value="1"/>
</dbReference>
<evidence type="ECO:0000313" key="5">
    <source>
        <dbReference type="Proteomes" id="UP000321638"/>
    </source>
</evidence>
<dbReference type="InterPro" id="IPR041664">
    <property type="entry name" value="AAA_16"/>
</dbReference>
<dbReference type="InterPro" id="IPR011990">
    <property type="entry name" value="TPR-like_helical_dom_sf"/>
</dbReference>
<dbReference type="SUPFAM" id="SSF55073">
    <property type="entry name" value="Nucleotide cyclase"/>
    <property type="match status" value="1"/>
</dbReference>
<dbReference type="SUPFAM" id="SSF48452">
    <property type="entry name" value="TPR-like"/>
    <property type="match status" value="2"/>
</dbReference>
<dbReference type="Gene3D" id="3.40.50.300">
    <property type="entry name" value="P-loop containing nucleotide triphosphate hydrolases"/>
    <property type="match status" value="1"/>
</dbReference>
<keyword evidence="5" id="KW-1185">Reference proteome</keyword>
<proteinExistence type="predicted"/>
<dbReference type="SMART" id="SM00044">
    <property type="entry name" value="CYCc"/>
    <property type="match status" value="1"/>
</dbReference>
<accession>A0A5C8PCC0</accession>
<evidence type="ECO:0000313" key="4">
    <source>
        <dbReference type="EMBL" id="TXL71103.1"/>
    </source>
</evidence>
<dbReference type="GO" id="GO:0004016">
    <property type="term" value="F:adenylate cyclase activity"/>
    <property type="evidence" value="ECO:0007669"/>
    <property type="project" value="UniProtKB-ARBA"/>
</dbReference>
<dbReference type="InterPro" id="IPR001054">
    <property type="entry name" value="A/G_cyclase"/>
</dbReference>
<evidence type="ECO:0000256" key="2">
    <source>
        <dbReference type="ARBA" id="ARBA00022840"/>
    </source>
</evidence>
<dbReference type="AlphaFoldDB" id="A0A5C8PCC0"/>
<dbReference type="Pfam" id="PF00211">
    <property type="entry name" value="Guanylate_cyc"/>
    <property type="match status" value="1"/>
</dbReference>
<dbReference type="GO" id="GO:0005524">
    <property type="term" value="F:ATP binding"/>
    <property type="evidence" value="ECO:0007669"/>
    <property type="project" value="UniProtKB-KW"/>
</dbReference>
<dbReference type="Pfam" id="PF13191">
    <property type="entry name" value="AAA_16"/>
    <property type="match status" value="1"/>
</dbReference>
<dbReference type="GO" id="GO:0009190">
    <property type="term" value="P:cyclic nucleotide biosynthetic process"/>
    <property type="evidence" value="ECO:0007669"/>
    <property type="project" value="InterPro"/>
</dbReference>
<evidence type="ECO:0000259" key="3">
    <source>
        <dbReference type="PROSITE" id="PS50125"/>
    </source>
</evidence>
<dbReference type="Proteomes" id="UP000321638">
    <property type="component" value="Unassembled WGS sequence"/>
</dbReference>
<dbReference type="PROSITE" id="PS50125">
    <property type="entry name" value="GUANYLATE_CYCLASE_2"/>
    <property type="match status" value="1"/>
</dbReference>
<organism evidence="4 5">
    <name type="scientific">Vineibacter terrae</name>
    <dbReference type="NCBI Taxonomy" id="2586908"/>
    <lineage>
        <taxon>Bacteria</taxon>
        <taxon>Pseudomonadati</taxon>
        <taxon>Pseudomonadota</taxon>
        <taxon>Alphaproteobacteria</taxon>
        <taxon>Hyphomicrobiales</taxon>
        <taxon>Vineibacter</taxon>
    </lineage>
</organism>
<dbReference type="GO" id="GO:0035556">
    <property type="term" value="P:intracellular signal transduction"/>
    <property type="evidence" value="ECO:0007669"/>
    <property type="project" value="InterPro"/>
</dbReference>
<dbReference type="SMART" id="SM00028">
    <property type="entry name" value="TPR"/>
    <property type="match status" value="3"/>
</dbReference>
<protein>
    <recommendedName>
        <fullName evidence="3">Guanylate cyclase domain-containing protein</fullName>
    </recommendedName>
</protein>
<dbReference type="EMBL" id="VDUZ01000048">
    <property type="protein sequence ID" value="TXL71103.1"/>
    <property type="molecule type" value="Genomic_DNA"/>
</dbReference>
<dbReference type="CDD" id="cd07302">
    <property type="entry name" value="CHD"/>
    <property type="match status" value="1"/>
</dbReference>
<dbReference type="SUPFAM" id="SSF52540">
    <property type="entry name" value="P-loop containing nucleoside triphosphate hydrolases"/>
    <property type="match status" value="1"/>
</dbReference>
<dbReference type="InterPro" id="IPR019734">
    <property type="entry name" value="TPR_rpt"/>
</dbReference>
<dbReference type="PANTHER" id="PTHR16305:SF28">
    <property type="entry name" value="GUANYLATE CYCLASE DOMAIN-CONTAINING PROTEIN"/>
    <property type="match status" value="1"/>
</dbReference>
<dbReference type="InterPro" id="IPR029787">
    <property type="entry name" value="Nucleotide_cyclase"/>
</dbReference>
<comment type="caution">
    <text evidence="4">The sequence shown here is derived from an EMBL/GenBank/DDBJ whole genome shotgun (WGS) entry which is preliminary data.</text>
</comment>
<dbReference type="Gene3D" id="1.25.40.10">
    <property type="entry name" value="Tetratricopeptide repeat domain"/>
    <property type="match status" value="2"/>
</dbReference>
<dbReference type="Pfam" id="PF12773">
    <property type="entry name" value="DZR"/>
    <property type="match status" value="1"/>
</dbReference>
<dbReference type="InterPro" id="IPR027417">
    <property type="entry name" value="P-loop_NTPase"/>
</dbReference>